<evidence type="ECO:0000313" key="2">
    <source>
        <dbReference type="EMBL" id="KAH9367523.1"/>
    </source>
</evidence>
<reference evidence="2 3" key="1">
    <citation type="journal article" date="2020" name="Cell">
        <title>Large-Scale Comparative Analyses of Tick Genomes Elucidate Their Genetic Diversity and Vector Capacities.</title>
        <authorList>
            <consortium name="Tick Genome and Microbiome Consortium (TIGMIC)"/>
            <person name="Jia N."/>
            <person name="Wang J."/>
            <person name="Shi W."/>
            <person name="Du L."/>
            <person name="Sun Y."/>
            <person name="Zhan W."/>
            <person name="Jiang J.F."/>
            <person name="Wang Q."/>
            <person name="Zhang B."/>
            <person name="Ji P."/>
            <person name="Bell-Sakyi L."/>
            <person name="Cui X.M."/>
            <person name="Yuan T.T."/>
            <person name="Jiang B.G."/>
            <person name="Yang W.F."/>
            <person name="Lam T.T."/>
            <person name="Chang Q.C."/>
            <person name="Ding S.J."/>
            <person name="Wang X.J."/>
            <person name="Zhu J.G."/>
            <person name="Ruan X.D."/>
            <person name="Zhao L."/>
            <person name="Wei J.T."/>
            <person name="Ye R.Z."/>
            <person name="Que T.C."/>
            <person name="Du C.H."/>
            <person name="Zhou Y.H."/>
            <person name="Cheng J.X."/>
            <person name="Dai P.F."/>
            <person name="Guo W.B."/>
            <person name="Han X.H."/>
            <person name="Huang E.J."/>
            <person name="Li L.F."/>
            <person name="Wei W."/>
            <person name="Gao Y.C."/>
            <person name="Liu J.Z."/>
            <person name="Shao H.Z."/>
            <person name="Wang X."/>
            <person name="Wang C.C."/>
            <person name="Yang T.C."/>
            <person name="Huo Q.B."/>
            <person name="Li W."/>
            <person name="Chen H.Y."/>
            <person name="Chen S.E."/>
            <person name="Zhou L.G."/>
            <person name="Ni X.B."/>
            <person name="Tian J.H."/>
            <person name="Sheng Y."/>
            <person name="Liu T."/>
            <person name="Pan Y.S."/>
            <person name="Xia L.Y."/>
            <person name="Li J."/>
            <person name="Zhao F."/>
            <person name="Cao W.C."/>
        </authorList>
    </citation>
    <scope>NUCLEOTIDE SEQUENCE [LARGE SCALE GENOMIC DNA]</scope>
    <source>
        <strain evidence="2">HaeL-2018</strain>
    </source>
</reference>
<sequence length="101" mass="10806">MPRGNAASFASTAFPKADVGLTAPDGSLDEGANKLSRITVISLPGPKGALEDTQHLSYPCLLKVLGRTHPRSLQEVNLLQGNHLTKSKKKKKKVSVPHPKN</sequence>
<organism evidence="2 3">
    <name type="scientific">Haemaphysalis longicornis</name>
    <name type="common">Bush tick</name>
    <dbReference type="NCBI Taxonomy" id="44386"/>
    <lineage>
        <taxon>Eukaryota</taxon>
        <taxon>Metazoa</taxon>
        <taxon>Ecdysozoa</taxon>
        <taxon>Arthropoda</taxon>
        <taxon>Chelicerata</taxon>
        <taxon>Arachnida</taxon>
        <taxon>Acari</taxon>
        <taxon>Parasitiformes</taxon>
        <taxon>Ixodida</taxon>
        <taxon>Ixodoidea</taxon>
        <taxon>Ixodidae</taxon>
        <taxon>Haemaphysalinae</taxon>
        <taxon>Haemaphysalis</taxon>
    </lineage>
</organism>
<dbReference type="Proteomes" id="UP000821853">
    <property type="component" value="Chromosome 2"/>
</dbReference>
<dbReference type="AlphaFoldDB" id="A0A9J6FXJ2"/>
<feature type="compositionally biased region" description="Basic residues" evidence="1">
    <location>
        <begin position="85"/>
        <end position="101"/>
    </location>
</feature>
<evidence type="ECO:0000256" key="1">
    <source>
        <dbReference type="SAM" id="MobiDB-lite"/>
    </source>
</evidence>
<feature type="region of interest" description="Disordered" evidence="1">
    <location>
        <begin position="78"/>
        <end position="101"/>
    </location>
</feature>
<dbReference type="VEuPathDB" id="VectorBase:HLOH_060741"/>
<accession>A0A9J6FXJ2</accession>
<comment type="caution">
    <text evidence="2">The sequence shown here is derived from an EMBL/GenBank/DDBJ whole genome shotgun (WGS) entry which is preliminary data.</text>
</comment>
<proteinExistence type="predicted"/>
<protein>
    <submittedName>
        <fullName evidence="2">Uncharacterized protein</fullName>
    </submittedName>
</protein>
<keyword evidence="3" id="KW-1185">Reference proteome</keyword>
<dbReference type="EMBL" id="JABSTR010000004">
    <property type="protein sequence ID" value="KAH9367523.1"/>
    <property type="molecule type" value="Genomic_DNA"/>
</dbReference>
<evidence type="ECO:0000313" key="3">
    <source>
        <dbReference type="Proteomes" id="UP000821853"/>
    </source>
</evidence>
<name>A0A9J6FXJ2_HAELO</name>
<gene>
    <name evidence="2" type="ORF">HPB48_009077</name>
</gene>